<evidence type="ECO:0000259" key="4">
    <source>
        <dbReference type="Pfam" id="PF00171"/>
    </source>
</evidence>
<dbReference type="KEGG" id="bmei:Spa11_23820"/>
<dbReference type="PANTHER" id="PTHR43866">
    <property type="entry name" value="MALONATE-SEMIALDEHYDE DEHYDROGENASE"/>
    <property type="match status" value="1"/>
</dbReference>
<feature type="domain" description="Aldehyde dehydrogenase" evidence="4">
    <location>
        <begin position="18"/>
        <end position="485"/>
    </location>
</feature>
<dbReference type="EC" id="1.2.1.27" evidence="1"/>
<organism evidence="5 6">
    <name type="scientific">Botrimarina mediterranea</name>
    <dbReference type="NCBI Taxonomy" id="2528022"/>
    <lineage>
        <taxon>Bacteria</taxon>
        <taxon>Pseudomonadati</taxon>
        <taxon>Planctomycetota</taxon>
        <taxon>Planctomycetia</taxon>
        <taxon>Pirellulales</taxon>
        <taxon>Lacipirellulaceae</taxon>
        <taxon>Botrimarina</taxon>
    </lineage>
</organism>
<dbReference type="RefSeq" id="WP_145112363.1">
    <property type="nucleotide sequence ID" value="NZ_CP036349.1"/>
</dbReference>
<dbReference type="GO" id="GO:0006210">
    <property type="term" value="P:thymine catabolic process"/>
    <property type="evidence" value="ECO:0007669"/>
    <property type="project" value="TreeGrafter"/>
</dbReference>
<gene>
    <name evidence="5" type="primary">iolA</name>
    <name evidence="5" type="ORF">Spa11_23820</name>
</gene>
<dbReference type="InterPro" id="IPR016162">
    <property type="entry name" value="Ald_DH_N"/>
</dbReference>
<sequence length="506" mass="53830">MTTTAAVAIAPMLIGGRWVETATDTWEDVYNPSTGQVIARTPHAGKEAVDEAVEAAAKALPEWADTPVVERARVMFRFRALMEEHFEELATLVTREHGKTLAEARAELNRGVEMVEFAAGMPAMLMGQTLPDIASGVDAECVKHPVGVCVGITPYNFPNMVPLWMFPVAIACGNTFVLKPSEKTPLSAVRLGELLTEAGLPDGVFNIVHGARACVEALLTHPKVAAISFVGSTPVAKIVYETGTKHGKRVQAAGGAKNHLVIMPDADIDQTVKQLAASAYGCAGQRCMAGSVAVAVGGAGDPLVEGLVDFGKAMKVGPSDPAVSSAAETIGMGPLIRDDHRKRVASYLDIALQDGATVALDGRQSASGDGFVLGPSVVDHVAPTMRVVKEEIFGPVLSVARVETLEEALAQGDGCEFGNGAVIFTQSGHAAREFKRRFNAGMIGVNVGVPAPMAWFPFTGWNRSFFGDLHIQGTEGIQFYTRQKVTLTRWPKPSESHHDPVWRSGR</sequence>
<dbReference type="InterPro" id="IPR016161">
    <property type="entry name" value="Ald_DH/histidinol_DH"/>
</dbReference>
<dbReference type="PROSITE" id="PS00070">
    <property type="entry name" value="ALDEHYDE_DEHYDR_CYS"/>
    <property type="match status" value="1"/>
</dbReference>
<dbReference type="Gene3D" id="3.40.309.10">
    <property type="entry name" value="Aldehyde Dehydrogenase, Chain A, domain 2"/>
    <property type="match status" value="1"/>
</dbReference>
<dbReference type="EMBL" id="CP036349">
    <property type="protein sequence ID" value="QDV74182.1"/>
    <property type="molecule type" value="Genomic_DNA"/>
</dbReference>
<dbReference type="InterPro" id="IPR016160">
    <property type="entry name" value="Ald_DH_CS_CYS"/>
</dbReference>
<name>A0A518K8Q9_9BACT</name>
<dbReference type="Gene3D" id="3.40.605.10">
    <property type="entry name" value="Aldehyde Dehydrogenase, Chain A, domain 1"/>
    <property type="match status" value="1"/>
</dbReference>
<dbReference type="SUPFAM" id="SSF53720">
    <property type="entry name" value="ALDH-like"/>
    <property type="match status" value="1"/>
</dbReference>
<dbReference type="FunFam" id="3.40.309.10:FF:000002">
    <property type="entry name" value="Methylmalonate-semialdehyde dehydrogenase (Acylating)"/>
    <property type="match status" value="1"/>
</dbReference>
<evidence type="ECO:0000313" key="6">
    <source>
        <dbReference type="Proteomes" id="UP000316426"/>
    </source>
</evidence>
<protein>
    <recommendedName>
        <fullName evidence="1">methylmalonate-semialdehyde dehydrogenase (CoA acylating)</fullName>
        <ecNumber evidence="1">1.2.1.27</ecNumber>
    </recommendedName>
</protein>
<keyword evidence="2 5" id="KW-0560">Oxidoreductase</keyword>
<dbReference type="PANTHER" id="PTHR43866:SF4">
    <property type="entry name" value="MALONATE-SEMIALDEHYDE DEHYDROGENASE"/>
    <property type="match status" value="1"/>
</dbReference>
<evidence type="ECO:0000256" key="1">
    <source>
        <dbReference type="ARBA" id="ARBA00013048"/>
    </source>
</evidence>
<dbReference type="GO" id="GO:0004491">
    <property type="term" value="F:methylmalonate-semialdehyde dehydrogenase (acylating, NAD) activity"/>
    <property type="evidence" value="ECO:0007669"/>
    <property type="project" value="UniProtKB-EC"/>
</dbReference>
<evidence type="ECO:0000256" key="2">
    <source>
        <dbReference type="ARBA" id="ARBA00023002"/>
    </source>
</evidence>
<keyword evidence="3" id="KW-0520">NAD</keyword>
<dbReference type="AlphaFoldDB" id="A0A518K8Q9"/>
<dbReference type="FunFam" id="3.40.605.10:FF:000003">
    <property type="entry name" value="Methylmalonate-semialdehyde dehydrogenase [acylating]"/>
    <property type="match status" value="1"/>
</dbReference>
<evidence type="ECO:0000256" key="3">
    <source>
        <dbReference type="ARBA" id="ARBA00023027"/>
    </source>
</evidence>
<accession>A0A518K8Q9</accession>
<dbReference type="CDD" id="cd07085">
    <property type="entry name" value="ALDH_F6_MMSDH"/>
    <property type="match status" value="1"/>
</dbReference>
<dbReference type="GO" id="GO:0006574">
    <property type="term" value="P:L-valine catabolic process"/>
    <property type="evidence" value="ECO:0007669"/>
    <property type="project" value="TreeGrafter"/>
</dbReference>
<keyword evidence="6" id="KW-1185">Reference proteome</keyword>
<evidence type="ECO:0000313" key="5">
    <source>
        <dbReference type="EMBL" id="QDV74182.1"/>
    </source>
</evidence>
<dbReference type="InterPro" id="IPR010061">
    <property type="entry name" value="MeMal-semiAld_DH"/>
</dbReference>
<dbReference type="Proteomes" id="UP000316426">
    <property type="component" value="Chromosome"/>
</dbReference>
<dbReference type="InterPro" id="IPR016163">
    <property type="entry name" value="Ald_DH_C"/>
</dbReference>
<dbReference type="NCBIfam" id="TIGR01722">
    <property type="entry name" value="MMSDH"/>
    <property type="match status" value="1"/>
</dbReference>
<dbReference type="Pfam" id="PF00171">
    <property type="entry name" value="Aldedh"/>
    <property type="match status" value="1"/>
</dbReference>
<reference evidence="5 6" key="1">
    <citation type="submission" date="2019-02" db="EMBL/GenBank/DDBJ databases">
        <title>Deep-cultivation of Planctomycetes and their phenomic and genomic characterization uncovers novel biology.</title>
        <authorList>
            <person name="Wiegand S."/>
            <person name="Jogler M."/>
            <person name="Boedeker C."/>
            <person name="Pinto D."/>
            <person name="Vollmers J."/>
            <person name="Rivas-Marin E."/>
            <person name="Kohn T."/>
            <person name="Peeters S.H."/>
            <person name="Heuer A."/>
            <person name="Rast P."/>
            <person name="Oberbeckmann S."/>
            <person name="Bunk B."/>
            <person name="Jeske O."/>
            <person name="Meyerdierks A."/>
            <person name="Storesund J.E."/>
            <person name="Kallscheuer N."/>
            <person name="Luecker S."/>
            <person name="Lage O.M."/>
            <person name="Pohl T."/>
            <person name="Merkel B.J."/>
            <person name="Hornburger P."/>
            <person name="Mueller R.-W."/>
            <person name="Bruemmer F."/>
            <person name="Labrenz M."/>
            <person name="Spormann A.M."/>
            <person name="Op den Camp H."/>
            <person name="Overmann J."/>
            <person name="Amann R."/>
            <person name="Jetten M.S.M."/>
            <person name="Mascher T."/>
            <person name="Medema M.H."/>
            <person name="Devos D.P."/>
            <person name="Kaster A.-K."/>
            <person name="Ovreas L."/>
            <person name="Rohde M."/>
            <person name="Galperin M.Y."/>
            <person name="Jogler C."/>
        </authorList>
    </citation>
    <scope>NUCLEOTIDE SEQUENCE [LARGE SCALE GENOMIC DNA]</scope>
    <source>
        <strain evidence="5 6">Spa11</strain>
    </source>
</reference>
<dbReference type="InterPro" id="IPR015590">
    <property type="entry name" value="Aldehyde_DH_dom"/>
</dbReference>
<proteinExistence type="predicted"/>